<evidence type="ECO:0000259" key="3">
    <source>
        <dbReference type="Pfam" id="PF00501"/>
    </source>
</evidence>
<dbReference type="AlphaFoldDB" id="A0A366DJZ9"/>
<dbReference type="Proteomes" id="UP000252893">
    <property type="component" value="Unassembled WGS sequence"/>
</dbReference>
<feature type="domain" description="AMP-binding enzyme C-terminal" evidence="4">
    <location>
        <begin position="411"/>
        <end position="485"/>
    </location>
</feature>
<proteinExistence type="inferred from homology"/>
<evidence type="ECO:0000259" key="4">
    <source>
        <dbReference type="Pfam" id="PF13193"/>
    </source>
</evidence>
<dbReference type="Gene3D" id="3.30.300.30">
    <property type="match status" value="1"/>
</dbReference>
<organism evidence="5 6">
    <name type="scientific">Pseudochrobactrum asaccharolyticum</name>
    <dbReference type="NCBI Taxonomy" id="354351"/>
    <lineage>
        <taxon>Bacteria</taxon>
        <taxon>Pseudomonadati</taxon>
        <taxon>Pseudomonadota</taxon>
        <taxon>Alphaproteobacteria</taxon>
        <taxon>Hyphomicrobiales</taxon>
        <taxon>Brucellaceae</taxon>
        <taxon>Pseudochrobactrum</taxon>
    </lineage>
</organism>
<dbReference type="Gene3D" id="3.40.50.12780">
    <property type="entry name" value="N-terminal domain of ligase-like"/>
    <property type="match status" value="1"/>
</dbReference>
<comment type="caution">
    <text evidence="5">The sequence shown here is derived from an EMBL/GenBank/DDBJ whole genome shotgun (WGS) entry which is preliminary data.</text>
</comment>
<dbReference type="RefSeq" id="WP_113946288.1">
    <property type="nucleotide sequence ID" value="NZ_JBHEEG010000014.1"/>
</dbReference>
<sequence length="499" mass="55082">MFDLGTSFKASVLRDPNTVAIVDGDTRLTYQQWYRKVSSIVASLDGFGLVNGDHILVVMQNRWEYASLHWACQFRGIIVTPLNWRAKTDEIDYAVTDAHAKAIFYEDATAEAVLSSVEAGKIPNICTNKLHEIMQASAPDAEPHADANDWSLMLYTSGTTSKPKGVPRRHRAERAGALAHVAQNLYRNGEITLGVMPLYHTMGVRSLLASSLTGGTFVCLPRFDAGKAIDLIEQENITNLYLVPTLYHDVVHHPEFTPERVKSVTKLGYAGASMTDGLLKKLNETFAPDLFVNHYGSSEIYTFTIDQKAALKPGSAGRSGINQMIQVAKLGANSPTDLADTREEGEIIASLKGDEAFEGYWNRPEADLKALKDGWYFTGDTGFVDEDGDLFVTGRVDDMIITGGENVSPVEVESFLSLHPNVDEVAVVGLPDERWGQLVTAFVKKNGEITSEQLDQYCRGSNLANFRRPRQFIFVKNIPKSPVGKVLRRMLVAGDYTPE</sequence>
<evidence type="ECO:0000313" key="5">
    <source>
        <dbReference type="EMBL" id="RBO90400.1"/>
    </source>
</evidence>
<accession>A0A366DJZ9</accession>
<dbReference type="PANTHER" id="PTHR43201:SF5">
    <property type="entry name" value="MEDIUM-CHAIN ACYL-COA LIGASE ACSF2, MITOCHONDRIAL"/>
    <property type="match status" value="1"/>
</dbReference>
<evidence type="ECO:0000256" key="1">
    <source>
        <dbReference type="ARBA" id="ARBA00006432"/>
    </source>
</evidence>
<keyword evidence="2 5" id="KW-0436">Ligase</keyword>
<gene>
    <name evidence="5" type="ORF">DFR47_11411</name>
</gene>
<dbReference type="InterPro" id="IPR025110">
    <property type="entry name" value="AMP-bd_C"/>
</dbReference>
<evidence type="ECO:0000313" key="6">
    <source>
        <dbReference type="Proteomes" id="UP000252893"/>
    </source>
</evidence>
<keyword evidence="6" id="KW-1185">Reference proteome</keyword>
<dbReference type="Pfam" id="PF00501">
    <property type="entry name" value="AMP-binding"/>
    <property type="match status" value="1"/>
</dbReference>
<dbReference type="SUPFAM" id="SSF56801">
    <property type="entry name" value="Acetyl-CoA synthetase-like"/>
    <property type="match status" value="1"/>
</dbReference>
<reference evidence="5 6" key="1">
    <citation type="submission" date="2018-06" db="EMBL/GenBank/DDBJ databases">
        <title>Genomic Encyclopedia of Type Strains, Phase IV (KMG-IV): sequencing the most valuable type-strain genomes for metagenomic binning, comparative biology and taxonomic classification.</title>
        <authorList>
            <person name="Goeker M."/>
        </authorList>
    </citation>
    <scope>NUCLEOTIDE SEQUENCE [LARGE SCALE GENOMIC DNA]</scope>
    <source>
        <strain evidence="5 6">DSM 25619</strain>
    </source>
</reference>
<dbReference type="InterPro" id="IPR020845">
    <property type="entry name" value="AMP-binding_CS"/>
</dbReference>
<dbReference type="GO" id="GO:0031956">
    <property type="term" value="F:medium-chain fatty acid-CoA ligase activity"/>
    <property type="evidence" value="ECO:0007669"/>
    <property type="project" value="TreeGrafter"/>
</dbReference>
<name>A0A366DJZ9_9HYPH</name>
<feature type="domain" description="AMP-dependent synthetase/ligase" evidence="3">
    <location>
        <begin position="9"/>
        <end position="361"/>
    </location>
</feature>
<dbReference type="PROSITE" id="PS00455">
    <property type="entry name" value="AMP_BINDING"/>
    <property type="match status" value="1"/>
</dbReference>
<dbReference type="InterPro" id="IPR042099">
    <property type="entry name" value="ANL_N_sf"/>
</dbReference>
<dbReference type="EMBL" id="QNRH01000014">
    <property type="protein sequence ID" value="RBO90400.1"/>
    <property type="molecule type" value="Genomic_DNA"/>
</dbReference>
<dbReference type="GO" id="GO:0006631">
    <property type="term" value="P:fatty acid metabolic process"/>
    <property type="evidence" value="ECO:0007669"/>
    <property type="project" value="TreeGrafter"/>
</dbReference>
<dbReference type="PANTHER" id="PTHR43201">
    <property type="entry name" value="ACYL-COA SYNTHETASE"/>
    <property type="match status" value="1"/>
</dbReference>
<dbReference type="InterPro" id="IPR045851">
    <property type="entry name" value="AMP-bd_C_sf"/>
</dbReference>
<dbReference type="OrthoDB" id="9803968at2"/>
<dbReference type="Pfam" id="PF13193">
    <property type="entry name" value="AMP-binding_C"/>
    <property type="match status" value="1"/>
</dbReference>
<protein>
    <submittedName>
        <fullName evidence="5">2-furoate---CoA ligase</fullName>
    </submittedName>
</protein>
<evidence type="ECO:0000256" key="2">
    <source>
        <dbReference type="ARBA" id="ARBA00022598"/>
    </source>
</evidence>
<dbReference type="InterPro" id="IPR000873">
    <property type="entry name" value="AMP-dep_synth/lig_dom"/>
</dbReference>
<comment type="similarity">
    <text evidence="1">Belongs to the ATP-dependent AMP-binding enzyme family.</text>
</comment>